<comment type="caution">
    <text evidence="1">The sequence shown here is derived from an EMBL/GenBank/DDBJ whole genome shotgun (WGS) entry which is preliminary data.</text>
</comment>
<keyword evidence="2" id="KW-1185">Reference proteome</keyword>
<accession>A0A162CZ95</accession>
<dbReference type="EMBL" id="LRGB01000024">
    <property type="protein sequence ID" value="KZS21519.1"/>
    <property type="molecule type" value="Genomic_DNA"/>
</dbReference>
<dbReference type="AlphaFoldDB" id="A0A162CZ95"/>
<reference evidence="1 2" key="1">
    <citation type="submission" date="2016-03" db="EMBL/GenBank/DDBJ databases">
        <title>EvidentialGene: Evidence-directed Construction of Genes on Genomes.</title>
        <authorList>
            <person name="Gilbert D.G."/>
            <person name="Choi J.-H."/>
            <person name="Mockaitis K."/>
            <person name="Colbourne J."/>
            <person name="Pfrender M."/>
        </authorList>
    </citation>
    <scope>NUCLEOTIDE SEQUENCE [LARGE SCALE GENOMIC DNA]</scope>
    <source>
        <strain evidence="1 2">Xinb3</strain>
        <tissue evidence="1">Complete organism</tissue>
    </source>
</reference>
<proteinExistence type="predicted"/>
<sequence>MESQKLYASKPFPVIRQRNGETASRHVCNPKWRPDQKAYVAIFHLETTVFIYYFSNKKKQLLTDEHHARKKVTGMCF</sequence>
<evidence type="ECO:0000313" key="2">
    <source>
        <dbReference type="Proteomes" id="UP000076858"/>
    </source>
</evidence>
<evidence type="ECO:0000313" key="1">
    <source>
        <dbReference type="EMBL" id="KZS21519.1"/>
    </source>
</evidence>
<gene>
    <name evidence="1" type="ORF">APZ42_011493</name>
</gene>
<dbReference type="Proteomes" id="UP000076858">
    <property type="component" value="Unassembled WGS sequence"/>
</dbReference>
<protein>
    <submittedName>
        <fullName evidence="1">Uncharacterized protein</fullName>
    </submittedName>
</protein>
<name>A0A162CZ95_9CRUS</name>
<organism evidence="1 2">
    <name type="scientific">Daphnia magna</name>
    <dbReference type="NCBI Taxonomy" id="35525"/>
    <lineage>
        <taxon>Eukaryota</taxon>
        <taxon>Metazoa</taxon>
        <taxon>Ecdysozoa</taxon>
        <taxon>Arthropoda</taxon>
        <taxon>Crustacea</taxon>
        <taxon>Branchiopoda</taxon>
        <taxon>Diplostraca</taxon>
        <taxon>Cladocera</taxon>
        <taxon>Anomopoda</taxon>
        <taxon>Daphniidae</taxon>
        <taxon>Daphnia</taxon>
    </lineage>
</organism>